<protein>
    <submittedName>
        <fullName evidence="2">Uncharacterized protein</fullName>
    </submittedName>
</protein>
<evidence type="ECO:0000313" key="2">
    <source>
        <dbReference type="EMBL" id="QOW46309.1"/>
    </source>
</evidence>
<name>A0A7S7AHU1_9GAMM</name>
<proteinExistence type="predicted"/>
<keyword evidence="1" id="KW-0732">Signal</keyword>
<reference evidence="2 3" key="1">
    <citation type="submission" date="2020-02" db="EMBL/GenBank/DDBJ databases">
        <title>Tigecycline-resistant Acinetobacter species from pigs and migratory birds.</title>
        <authorList>
            <person name="Chen C."/>
            <person name="Sun J."/>
            <person name="Liao X.-P."/>
            <person name="Liu Y.-H."/>
        </authorList>
    </citation>
    <scope>NUCLEOTIDE SEQUENCE [LARGE SCALE GENOMIC DNA]</scope>
    <source>
        <strain evidence="2 3">YH12207_T</strain>
    </source>
</reference>
<gene>
    <name evidence="2" type="ORF">G0028_10605</name>
</gene>
<dbReference type="AlphaFoldDB" id="A0A7S7AHU1"/>
<dbReference type="Proteomes" id="UP000593966">
    <property type="component" value="Chromosome"/>
</dbReference>
<dbReference type="RefSeq" id="WP_180045758.1">
    <property type="nucleotide sequence ID" value="NZ_CP048659.1"/>
</dbReference>
<accession>A0A7S7AHU1</accession>
<evidence type="ECO:0000313" key="3">
    <source>
        <dbReference type="Proteomes" id="UP000593966"/>
    </source>
</evidence>
<organism evidence="2 3">
    <name type="scientific">Acinetobacter piscicola</name>
    <dbReference type="NCBI Taxonomy" id="2006115"/>
    <lineage>
        <taxon>Bacteria</taxon>
        <taxon>Pseudomonadati</taxon>
        <taxon>Pseudomonadota</taxon>
        <taxon>Gammaproteobacteria</taxon>
        <taxon>Moraxellales</taxon>
        <taxon>Moraxellaceae</taxon>
        <taxon>Acinetobacter</taxon>
    </lineage>
</organism>
<evidence type="ECO:0000256" key="1">
    <source>
        <dbReference type="SAM" id="SignalP"/>
    </source>
</evidence>
<sequence length="162" mass="19079">MKKIKILLFTVIMFQSTLIFADFNHVSGSYGKWVGYPDTDTIEVSKYGMEDYPPYPSIPKSETNFPASMDQKIVYIQGQKIIDQINKQQMNTHPESEFYIPPKYLKMITPKKQYSAISFRAQEYSEDRTHFLFINEQLALYITPEFGFIYILKKQETSSRKR</sequence>
<feature type="chain" id="PRO_5032606322" evidence="1">
    <location>
        <begin position="22"/>
        <end position="162"/>
    </location>
</feature>
<feature type="signal peptide" evidence="1">
    <location>
        <begin position="1"/>
        <end position="21"/>
    </location>
</feature>
<dbReference type="EMBL" id="CP048659">
    <property type="protein sequence ID" value="QOW46309.1"/>
    <property type="molecule type" value="Genomic_DNA"/>
</dbReference>
<keyword evidence="3" id="KW-1185">Reference proteome</keyword>